<evidence type="ECO:0000313" key="18">
    <source>
        <dbReference type="Proteomes" id="UP000007264"/>
    </source>
</evidence>
<dbReference type="InterPro" id="IPR042010">
    <property type="entry name" value="ATX1/2_PHD"/>
</dbReference>
<feature type="domain" description="SET" evidence="13">
    <location>
        <begin position="680"/>
        <end position="804"/>
    </location>
</feature>
<accession>I0Z5X1</accession>
<reference evidence="17 18" key="1">
    <citation type="journal article" date="2012" name="Genome Biol.">
        <title>The genome of the polar eukaryotic microalga coccomyxa subellipsoidea reveals traits of cold adaptation.</title>
        <authorList>
            <person name="Blanc G."/>
            <person name="Agarkova I."/>
            <person name="Grimwood J."/>
            <person name="Kuo A."/>
            <person name="Brueggeman A."/>
            <person name="Dunigan D."/>
            <person name="Gurnon J."/>
            <person name="Ladunga I."/>
            <person name="Lindquist E."/>
            <person name="Lucas S."/>
            <person name="Pangilinan J."/>
            <person name="Proschold T."/>
            <person name="Salamov A."/>
            <person name="Schmutz J."/>
            <person name="Weeks D."/>
            <person name="Yamada T."/>
            <person name="Claverie J.M."/>
            <person name="Grigoriev I."/>
            <person name="Van Etten J."/>
            <person name="Lomsadze A."/>
            <person name="Borodovsky M."/>
        </authorList>
    </citation>
    <scope>NUCLEOTIDE SEQUENCE [LARGE SCALE GENOMIC DNA]</scope>
    <source>
        <strain evidence="17 18">C-169</strain>
    </source>
</reference>
<keyword evidence="4" id="KW-0949">S-adenosyl-L-methionine</keyword>
<keyword evidence="3" id="KW-0808">Transferase</keyword>
<dbReference type="SMART" id="SM00542">
    <property type="entry name" value="FYRC"/>
    <property type="match status" value="1"/>
</dbReference>
<dbReference type="Pfam" id="PF00855">
    <property type="entry name" value="PWWP"/>
    <property type="match status" value="1"/>
</dbReference>
<evidence type="ECO:0000313" key="17">
    <source>
        <dbReference type="EMBL" id="EIE26040.1"/>
    </source>
</evidence>
<dbReference type="GO" id="GO:0006357">
    <property type="term" value="P:regulation of transcription by RNA polymerase II"/>
    <property type="evidence" value="ECO:0007669"/>
    <property type="project" value="TreeGrafter"/>
</dbReference>
<dbReference type="PANTHER" id="PTHR13793:SF140">
    <property type="entry name" value="HISTONE-LYSINE N-METHYLTRANSFERASE ATX2"/>
    <property type="match status" value="1"/>
</dbReference>
<evidence type="ECO:0000259" key="15">
    <source>
        <dbReference type="PROSITE" id="PS50868"/>
    </source>
</evidence>
<dbReference type="KEGG" id="csl:COCSUDRAFT_13072"/>
<dbReference type="InterPro" id="IPR003616">
    <property type="entry name" value="Post-SET_dom"/>
</dbReference>
<feature type="domain" description="Post-SET" evidence="15">
    <location>
        <begin position="813"/>
        <end position="829"/>
    </location>
</feature>
<sequence>LVGRQVRVLWPHDNAWFLGSVSSYNPDDGKHEVRYEDGDMESILMATSRVRLEVSAGETLQAEELRTLAEQQAAAAAGSRPDDQDPASNAPEAGEQTFGLGEVVWAREKGWPAWPSVVITLESARDLSPLRPCKGGVTVWFFGTYEMGCIKPAEIAGLRTGLDQELHVKCKRAVKVFRRALHEAYTYLQASLLPYAELIFSRVSMIRTDQMILDSNDESWFADADEAPDGDFTGADFPLKLGKNLTVNSLGRIEFLRQAFHNKKYLWPLGYSAMRTETLPNGKRMACHCQILSSPDTLAPIFRVTPEGGVPVEADHPGRAWKEVLAATGAERRAAGLSGPRMFGLDNPAIARMIQALPHAGRCASFDAWLGERPPCEPLRLPAGIRAVPADRAVQGVCSVCGEEEETDANHLLQCDGCREFVHMDCYGVGAPPEGRLWLCDVCKLGPSRAPACALCPVEGGLLKRTTCGRWVHSACTLWVPETAIDCDVGLVDGLQYIPKACHRLPLSCAVCSQAYGACIQCAGHRSCCASFHPLCARAAGLCMRVWREGTALSAGLRLMCYCPRHTALLESSTLKARMSIPPTPLPPSRALRAQIQTAPCSRCIPYNHELRRGHRAPDAIVAALAKRAFVRATPYLVTMARTQPPALTGAAAARGPAPGGRAVQSLAERFKEMRRTVTARLTCGKSAIHGWGAFTKVPAAESDMLVEYMGELLRRPVADARERRTYDRLVGAGTYVFGLSDELVVDATRKGNMAHLLNHSCEPNSYSRTVSVRCPDTGTLSDHVVIFAKRAIAAGEELTYDYRRAPSHSTPHKLPCNCGAATCRGFVNLPKASADSDVQLVLRSRLKPYITPAANLAK</sequence>
<evidence type="ECO:0000259" key="12">
    <source>
        <dbReference type="PROSITE" id="PS50016"/>
    </source>
</evidence>
<evidence type="ECO:0000256" key="10">
    <source>
        <dbReference type="PROSITE-ProRule" id="PRU00146"/>
    </source>
</evidence>
<evidence type="ECO:0000259" key="14">
    <source>
        <dbReference type="PROSITE" id="PS50812"/>
    </source>
</evidence>
<dbReference type="CDD" id="cd10518">
    <property type="entry name" value="SET_SETD1-like"/>
    <property type="match status" value="1"/>
</dbReference>
<dbReference type="Pfam" id="PF05965">
    <property type="entry name" value="FYRC"/>
    <property type="match status" value="1"/>
</dbReference>
<feature type="non-terminal residue" evidence="17">
    <location>
        <position position="1"/>
    </location>
</feature>
<dbReference type="Pfam" id="PF00856">
    <property type="entry name" value="SET"/>
    <property type="match status" value="1"/>
</dbReference>
<dbReference type="InterPro" id="IPR050701">
    <property type="entry name" value="Histone_Mod_Regulator"/>
</dbReference>
<keyword evidence="2" id="KW-0489">Methyltransferase</keyword>
<dbReference type="InterPro" id="IPR046341">
    <property type="entry name" value="SET_dom_sf"/>
</dbReference>
<dbReference type="eggNOG" id="KOG1080">
    <property type="taxonomic scope" value="Eukaryota"/>
</dbReference>
<dbReference type="InterPro" id="IPR013083">
    <property type="entry name" value="Znf_RING/FYVE/PHD"/>
</dbReference>
<dbReference type="InterPro" id="IPR001214">
    <property type="entry name" value="SET_dom"/>
</dbReference>
<dbReference type="PROSITE" id="PS50016">
    <property type="entry name" value="ZF_PHD_2"/>
    <property type="match status" value="1"/>
</dbReference>
<dbReference type="Gene3D" id="3.30.40.10">
    <property type="entry name" value="Zinc/RING finger domain, C3HC4 (zinc finger)"/>
    <property type="match status" value="2"/>
</dbReference>
<dbReference type="AlphaFoldDB" id="I0Z5X1"/>
<dbReference type="SUPFAM" id="SSF63748">
    <property type="entry name" value="Tudor/PWWP/MBT"/>
    <property type="match status" value="2"/>
</dbReference>
<evidence type="ECO:0000256" key="5">
    <source>
        <dbReference type="ARBA" id="ARBA00022723"/>
    </source>
</evidence>
<keyword evidence="5" id="KW-0479">Metal-binding</keyword>
<dbReference type="Pfam" id="PF05964">
    <property type="entry name" value="FYRN"/>
    <property type="match status" value="1"/>
</dbReference>
<gene>
    <name evidence="17" type="ORF">COCSUDRAFT_13072</name>
</gene>
<dbReference type="Gene3D" id="3.30.160.360">
    <property type="match status" value="1"/>
</dbReference>
<dbReference type="InterPro" id="IPR001965">
    <property type="entry name" value="Znf_PHD"/>
</dbReference>
<evidence type="ECO:0000256" key="1">
    <source>
        <dbReference type="ARBA" id="ARBA00004123"/>
    </source>
</evidence>
<dbReference type="GO" id="GO:0008270">
    <property type="term" value="F:zinc ion binding"/>
    <property type="evidence" value="ECO:0007669"/>
    <property type="project" value="UniProtKB-KW"/>
</dbReference>
<evidence type="ECO:0000256" key="9">
    <source>
        <dbReference type="ARBA" id="ARBA00023242"/>
    </source>
</evidence>
<dbReference type="GO" id="GO:0140993">
    <property type="term" value="F:histone modifying activity"/>
    <property type="evidence" value="ECO:0007669"/>
    <property type="project" value="UniProtKB-ARBA"/>
</dbReference>
<keyword evidence="8" id="KW-0156">Chromatin regulator</keyword>
<dbReference type="InterPro" id="IPR011011">
    <property type="entry name" value="Znf_FYVE_PHD"/>
</dbReference>
<dbReference type="GeneID" id="17044044"/>
<dbReference type="SMART" id="SM00249">
    <property type="entry name" value="PHD"/>
    <property type="match status" value="2"/>
</dbReference>
<organism evidence="17 18">
    <name type="scientific">Coccomyxa subellipsoidea (strain C-169)</name>
    <name type="common">Green microalga</name>
    <dbReference type="NCBI Taxonomy" id="574566"/>
    <lineage>
        <taxon>Eukaryota</taxon>
        <taxon>Viridiplantae</taxon>
        <taxon>Chlorophyta</taxon>
        <taxon>core chlorophytes</taxon>
        <taxon>Trebouxiophyceae</taxon>
        <taxon>Trebouxiophyceae incertae sedis</taxon>
        <taxon>Coccomyxaceae</taxon>
        <taxon>Coccomyxa</taxon>
        <taxon>Coccomyxa subellipsoidea</taxon>
    </lineage>
</organism>
<dbReference type="SUPFAM" id="SSF82199">
    <property type="entry name" value="SET domain"/>
    <property type="match status" value="1"/>
</dbReference>
<dbReference type="PROSITE" id="PS51542">
    <property type="entry name" value="FYRN"/>
    <property type="match status" value="1"/>
</dbReference>
<evidence type="ECO:0000256" key="11">
    <source>
        <dbReference type="SAM" id="MobiDB-lite"/>
    </source>
</evidence>
<feature type="domain" description="PHD-type" evidence="16">
    <location>
        <begin position="450"/>
        <end position="567"/>
    </location>
</feature>
<dbReference type="PROSITE" id="PS01359">
    <property type="entry name" value="ZF_PHD_1"/>
    <property type="match status" value="1"/>
</dbReference>
<dbReference type="PANTHER" id="PTHR13793">
    <property type="entry name" value="PHD FINGER PROTEINS"/>
    <property type="match status" value="1"/>
</dbReference>
<protein>
    <recommendedName>
        <fullName evidence="19">SET domain-containing protein</fullName>
    </recommendedName>
</protein>
<dbReference type="GO" id="GO:0005634">
    <property type="term" value="C:nucleus"/>
    <property type="evidence" value="ECO:0007669"/>
    <property type="project" value="UniProtKB-SubCell"/>
</dbReference>
<evidence type="ECO:0000256" key="8">
    <source>
        <dbReference type="ARBA" id="ARBA00022853"/>
    </source>
</evidence>
<dbReference type="STRING" id="574566.I0Z5X1"/>
<dbReference type="InterPro" id="IPR034732">
    <property type="entry name" value="EPHD"/>
</dbReference>
<evidence type="ECO:0000256" key="6">
    <source>
        <dbReference type="ARBA" id="ARBA00022771"/>
    </source>
</evidence>
<dbReference type="Gene3D" id="2.30.30.140">
    <property type="match status" value="2"/>
</dbReference>
<dbReference type="PROSITE" id="PS50868">
    <property type="entry name" value="POST_SET"/>
    <property type="match status" value="1"/>
</dbReference>
<evidence type="ECO:0000256" key="3">
    <source>
        <dbReference type="ARBA" id="ARBA00022679"/>
    </source>
</evidence>
<dbReference type="Proteomes" id="UP000007264">
    <property type="component" value="Unassembled WGS sequence"/>
</dbReference>
<feature type="region of interest" description="Disordered" evidence="11">
    <location>
        <begin position="70"/>
        <end position="94"/>
    </location>
</feature>
<dbReference type="CDD" id="cd20142">
    <property type="entry name" value="PWWP_AtATX1-like"/>
    <property type="match status" value="1"/>
</dbReference>
<proteinExistence type="predicted"/>
<dbReference type="OrthoDB" id="308383at2759"/>
<dbReference type="InterPro" id="IPR019787">
    <property type="entry name" value="Znf_PHD-finger"/>
</dbReference>
<evidence type="ECO:0008006" key="19">
    <source>
        <dbReference type="Google" id="ProtNLM"/>
    </source>
</evidence>
<dbReference type="Gene3D" id="2.170.270.10">
    <property type="entry name" value="SET domain"/>
    <property type="match status" value="1"/>
</dbReference>
<dbReference type="PROSITE" id="PS51805">
    <property type="entry name" value="EPHD"/>
    <property type="match status" value="1"/>
</dbReference>
<dbReference type="PROSITE" id="PS50812">
    <property type="entry name" value="PWWP"/>
    <property type="match status" value="1"/>
</dbReference>
<dbReference type="Pfam" id="PF13831">
    <property type="entry name" value="PHD_2"/>
    <property type="match status" value="1"/>
</dbReference>
<dbReference type="Pfam" id="PF13832">
    <property type="entry name" value="zf-HC5HC2H_2"/>
    <property type="match status" value="1"/>
</dbReference>
<dbReference type="PROSITE" id="PS50280">
    <property type="entry name" value="SET"/>
    <property type="match status" value="1"/>
</dbReference>
<dbReference type="EMBL" id="AGSI01000003">
    <property type="protein sequence ID" value="EIE26040.1"/>
    <property type="molecule type" value="Genomic_DNA"/>
</dbReference>
<name>I0Z5X1_COCSC</name>
<dbReference type="SMART" id="SM00317">
    <property type="entry name" value="SET"/>
    <property type="match status" value="1"/>
</dbReference>
<evidence type="ECO:0000259" key="16">
    <source>
        <dbReference type="PROSITE" id="PS51805"/>
    </source>
</evidence>
<dbReference type="InterPro" id="IPR003888">
    <property type="entry name" value="FYrich_N"/>
</dbReference>
<feature type="domain" description="PHD-type" evidence="12">
    <location>
        <begin position="395"/>
        <end position="446"/>
    </location>
</feature>
<dbReference type="CDD" id="cd20404">
    <property type="entry name" value="Tudor_Agenet_AtEML-like"/>
    <property type="match status" value="1"/>
</dbReference>
<dbReference type="SUPFAM" id="SSF57903">
    <property type="entry name" value="FYVE/PHD zinc finger"/>
    <property type="match status" value="1"/>
</dbReference>
<dbReference type="InterPro" id="IPR000313">
    <property type="entry name" value="PWWP_dom"/>
</dbReference>
<dbReference type="GO" id="GO:0008168">
    <property type="term" value="F:methyltransferase activity"/>
    <property type="evidence" value="ECO:0007669"/>
    <property type="project" value="UniProtKB-KW"/>
</dbReference>
<dbReference type="InterPro" id="IPR003889">
    <property type="entry name" value="FYrich_C"/>
</dbReference>
<feature type="domain" description="PWWP" evidence="14">
    <location>
        <begin position="100"/>
        <end position="146"/>
    </location>
</feature>
<comment type="subcellular location">
    <subcellularLocation>
        <location evidence="1">Nucleus</location>
    </subcellularLocation>
</comment>
<keyword evidence="9" id="KW-0539">Nucleus</keyword>
<evidence type="ECO:0000256" key="4">
    <source>
        <dbReference type="ARBA" id="ARBA00022691"/>
    </source>
</evidence>
<keyword evidence="18" id="KW-1185">Reference proteome</keyword>
<dbReference type="SMART" id="SM00508">
    <property type="entry name" value="PostSET"/>
    <property type="match status" value="1"/>
</dbReference>
<dbReference type="PROSITE" id="PS51543">
    <property type="entry name" value="FYRC"/>
    <property type="match status" value="1"/>
</dbReference>
<keyword evidence="7" id="KW-0862">Zinc</keyword>
<dbReference type="RefSeq" id="XP_005650584.1">
    <property type="nucleotide sequence ID" value="XM_005650527.1"/>
</dbReference>
<dbReference type="CDD" id="cd15494">
    <property type="entry name" value="PHD_ATX1_2_like"/>
    <property type="match status" value="1"/>
</dbReference>
<dbReference type="GO" id="GO:0032259">
    <property type="term" value="P:methylation"/>
    <property type="evidence" value="ECO:0007669"/>
    <property type="project" value="UniProtKB-KW"/>
</dbReference>
<evidence type="ECO:0000256" key="7">
    <source>
        <dbReference type="ARBA" id="ARBA00022833"/>
    </source>
</evidence>
<dbReference type="Pfam" id="PF21743">
    <property type="entry name" value="PTM_DIR17_Tudor"/>
    <property type="match status" value="1"/>
</dbReference>
<keyword evidence="6 10" id="KW-0863">Zinc-finger</keyword>
<evidence type="ECO:0000256" key="2">
    <source>
        <dbReference type="ARBA" id="ARBA00022603"/>
    </source>
</evidence>
<comment type="caution">
    <text evidence="17">The sequence shown here is derived from an EMBL/GenBank/DDBJ whole genome shotgun (WGS) entry which is preliminary data.</text>
</comment>
<dbReference type="InterPro" id="IPR019786">
    <property type="entry name" value="Zinc_finger_PHD-type_CS"/>
</dbReference>
<dbReference type="InterPro" id="IPR047365">
    <property type="entry name" value="Tudor_AtPTM-like"/>
</dbReference>
<evidence type="ECO:0000259" key="13">
    <source>
        <dbReference type="PROSITE" id="PS50280"/>
    </source>
</evidence>